<keyword evidence="4" id="KW-1185">Reference proteome</keyword>
<feature type="domain" description="SnoaL-like" evidence="2">
    <location>
        <begin position="52"/>
        <end position="159"/>
    </location>
</feature>
<evidence type="ECO:0000259" key="2">
    <source>
        <dbReference type="Pfam" id="PF12680"/>
    </source>
</evidence>
<gene>
    <name evidence="3" type="ORF">NIES267_51400</name>
</gene>
<dbReference type="AlphaFoldDB" id="A0A1Z4LWM9"/>
<dbReference type="InterPro" id="IPR037401">
    <property type="entry name" value="SnoaL-like"/>
</dbReference>
<keyword evidence="1" id="KW-0732">Signal</keyword>
<evidence type="ECO:0000313" key="4">
    <source>
        <dbReference type="Proteomes" id="UP000218418"/>
    </source>
</evidence>
<sequence length="174" mass="19746">MNRKTLLTITSACLLSVSLPFITHANSTPSNSSAVIANRRRKSPSTRPVRKVRQLIKAIETQDIDKFNQLVAENIVFELPFSQSEETVFKGREQVNGYINNIFSVFSQSRFVDTVIRESKFDNVVIVETKGDFIIASNQKPYQNKYVFIVELEKGEIVSIREYSNPLIVPDISS</sequence>
<name>A0A1Z4LWM9_9CYAN</name>
<evidence type="ECO:0000256" key="1">
    <source>
        <dbReference type="SAM" id="SignalP"/>
    </source>
</evidence>
<accession>A0A1Z4LWM9</accession>
<dbReference type="InterPro" id="IPR032710">
    <property type="entry name" value="NTF2-like_dom_sf"/>
</dbReference>
<dbReference type="Gene3D" id="3.10.450.50">
    <property type="match status" value="1"/>
</dbReference>
<dbReference type="Pfam" id="PF12680">
    <property type="entry name" value="SnoaL_2"/>
    <property type="match status" value="1"/>
</dbReference>
<dbReference type="Proteomes" id="UP000218418">
    <property type="component" value="Chromosome"/>
</dbReference>
<dbReference type="EMBL" id="AP018227">
    <property type="protein sequence ID" value="BAY85639.1"/>
    <property type="molecule type" value="Genomic_DNA"/>
</dbReference>
<dbReference type="OrthoDB" id="2083380at2"/>
<feature type="chain" id="PRO_5012283513" description="SnoaL-like domain-containing protein" evidence="1">
    <location>
        <begin position="26"/>
        <end position="174"/>
    </location>
</feature>
<feature type="signal peptide" evidence="1">
    <location>
        <begin position="1"/>
        <end position="25"/>
    </location>
</feature>
<organism evidence="3 4">
    <name type="scientific">Calothrix parasitica NIES-267</name>
    <dbReference type="NCBI Taxonomy" id="1973488"/>
    <lineage>
        <taxon>Bacteria</taxon>
        <taxon>Bacillati</taxon>
        <taxon>Cyanobacteriota</taxon>
        <taxon>Cyanophyceae</taxon>
        <taxon>Nostocales</taxon>
        <taxon>Calotrichaceae</taxon>
        <taxon>Calothrix</taxon>
    </lineage>
</organism>
<proteinExistence type="predicted"/>
<reference evidence="3 4" key="1">
    <citation type="submission" date="2017-06" db="EMBL/GenBank/DDBJ databases">
        <title>Genome sequencing of cyanobaciteial culture collection at National Institute for Environmental Studies (NIES).</title>
        <authorList>
            <person name="Hirose Y."/>
            <person name="Shimura Y."/>
            <person name="Fujisawa T."/>
            <person name="Nakamura Y."/>
            <person name="Kawachi M."/>
        </authorList>
    </citation>
    <scope>NUCLEOTIDE SEQUENCE [LARGE SCALE GENOMIC DNA]</scope>
    <source>
        <strain evidence="3 4">NIES-267</strain>
    </source>
</reference>
<dbReference type="SUPFAM" id="SSF54427">
    <property type="entry name" value="NTF2-like"/>
    <property type="match status" value="1"/>
</dbReference>
<protein>
    <recommendedName>
        <fullName evidence="2">SnoaL-like domain-containing protein</fullName>
    </recommendedName>
</protein>
<evidence type="ECO:0000313" key="3">
    <source>
        <dbReference type="EMBL" id="BAY85639.1"/>
    </source>
</evidence>